<keyword evidence="2" id="KW-1090">Inhibition of host innate immune response by virus</keyword>
<keyword evidence="15" id="KW-1185">Reference proteome</keyword>
<dbReference type="InterPro" id="IPR003599">
    <property type="entry name" value="Ig_sub"/>
</dbReference>
<name>A0ABD3UHF0_SINWO</name>
<feature type="transmembrane region" description="Helical" evidence="11">
    <location>
        <begin position="269"/>
        <end position="295"/>
    </location>
</feature>
<evidence type="ECO:0000256" key="3">
    <source>
        <dbReference type="ARBA" id="ARBA00022830"/>
    </source>
</evidence>
<evidence type="ECO:0000256" key="10">
    <source>
        <dbReference type="ARBA" id="ARBA00045444"/>
    </source>
</evidence>
<evidence type="ECO:0000313" key="14">
    <source>
        <dbReference type="EMBL" id="KAL3848400.1"/>
    </source>
</evidence>
<evidence type="ECO:0000259" key="13">
    <source>
        <dbReference type="PROSITE" id="PS50835"/>
    </source>
</evidence>
<keyword evidence="6" id="KW-0922">Interferon antiviral system evasion</keyword>
<keyword evidence="11" id="KW-0472">Membrane</keyword>
<keyword evidence="2" id="KW-0899">Viral immunoevasion</keyword>
<dbReference type="EMBL" id="JBJQND010000016">
    <property type="protein sequence ID" value="KAL3848400.1"/>
    <property type="molecule type" value="Genomic_DNA"/>
</dbReference>
<evidence type="ECO:0000256" key="9">
    <source>
        <dbReference type="ARBA" id="ARBA00041012"/>
    </source>
</evidence>
<feature type="signal peptide" evidence="12">
    <location>
        <begin position="1"/>
        <end position="21"/>
    </location>
</feature>
<dbReference type="SMART" id="SM00409">
    <property type="entry name" value="IG"/>
    <property type="match status" value="2"/>
</dbReference>
<evidence type="ECO:0000256" key="12">
    <source>
        <dbReference type="SAM" id="SignalP"/>
    </source>
</evidence>
<dbReference type="Gene3D" id="2.60.40.10">
    <property type="entry name" value="Immunoglobulins"/>
    <property type="match status" value="2"/>
</dbReference>
<dbReference type="AlphaFoldDB" id="A0ABD3UHF0"/>
<dbReference type="Proteomes" id="UP001634394">
    <property type="component" value="Unassembled WGS sequence"/>
</dbReference>
<keyword evidence="5" id="KW-0325">Glycoprotein</keyword>
<keyword evidence="11" id="KW-0812">Transmembrane</keyword>
<evidence type="ECO:0000256" key="5">
    <source>
        <dbReference type="ARBA" id="ARBA00023180"/>
    </source>
</evidence>
<evidence type="ECO:0000256" key="1">
    <source>
        <dbReference type="ARBA" id="ARBA00022518"/>
    </source>
</evidence>
<keyword evidence="11" id="KW-1133">Transmembrane helix</keyword>
<proteinExistence type="predicted"/>
<keyword evidence="4" id="KW-1015">Disulfide bond</keyword>
<evidence type="ECO:0000256" key="2">
    <source>
        <dbReference type="ARBA" id="ARBA00022632"/>
    </source>
</evidence>
<gene>
    <name evidence="14" type="ORF">ACJMK2_019258</name>
</gene>
<dbReference type="PANTHER" id="PTHR11890:SF44">
    <property type="entry name" value="X-LINKED INTERLEUKIN-1 RECEPTOR ACCESSORY PROTEIN-LIKE 2"/>
    <property type="match status" value="1"/>
</dbReference>
<evidence type="ECO:0000256" key="6">
    <source>
        <dbReference type="ARBA" id="ARBA00023258"/>
    </source>
</evidence>
<dbReference type="InterPro" id="IPR007110">
    <property type="entry name" value="Ig-like_dom"/>
</dbReference>
<keyword evidence="7" id="KW-0393">Immunoglobulin domain</keyword>
<dbReference type="InterPro" id="IPR015621">
    <property type="entry name" value="IL-1_rcpt_fam"/>
</dbReference>
<reference evidence="14 15" key="1">
    <citation type="submission" date="2024-11" db="EMBL/GenBank/DDBJ databases">
        <title>Chromosome-level genome assembly of the freshwater bivalve Anodonta woodiana.</title>
        <authorList>
            <person name="Chen X."/>
        </authorList>
    </citation>
    <scope>NUCLEOTIDE SEQUENCE [LARGE SCALE GENOMIC DNA]</scope>
    <source>
        <strain evidence="14">MN2024</strain>
        <tissue evidence="14">Gills</tissue>
    </source>
</reference>
<dbReference type="InterPro" id="IPR013783">
    <property type="entry name" value="Ig-like_fold"/>
</dbReference>
<organism evidence="14 15">
    <name type="scientific">Sinanodonta woodiana</name>
    <name type="common">Chinese pond mussel</name>
    <name type="synonym">Anodonta woodiana</name>
    <dbReference type="NCBI Taxonomy" id="1069815"/>
    <lineage>
        <taxon>Eukaryota</taxon>
        <taxon>Metazoa</taxon>
        <taxon>Spiralia</taxon>
        <taxon>Lophotrochozoa</taxon>
        <taxon>Mollusca</taxon>
        <taxon>Bivalvia</taxon>
        <taxon>Autobranchia</taxon>
        <taxon>Heteroconchia</taxon>
        <taxon>Palaeoheterodonta</taxon>
        <taxon>Unionida</taxon>
        <taxon>Unionoidea</taxon>
        <taxon>Unionidae</taxon>
        <taxon>Unioninae</taxon>
        <taxon>Sinanodonta</taxon>
    </lineage>
</organism>
<comment type="caution">
    <text evidence="14">The sequence shown here is derived from an EMBL/GenBank/DDBJ whole genome shotgun (WGS) entry which is preliminary data.</text>
</comment>
<keyword evidence="2" id="KW-0945">Host-virus interaction</keyword>
<evidence type="ECO:0000256" key="7">
    <source>
        <dbReference type="ARBA" id="ARBA00023319"/>
    </source>
</evidence>
<keyword evidence="3" id="KW-1114">Inhibition of host interferon signaling pathway by virus</keyword>
<keyword evidence="12" id="KW-0732">Signal</keyword>
<feature type="domain" description="Ig-like" evidence="13">
    <location>
        <begin position="25"/>
        <end position="134"/>
    </location>
</feature>
<accession>A0ABD3UHF0</accession>
<sequence length="367" mass="41418">MGCRPRTQILFLIFNVTVCQSRICPTVGSETDGQKMLTSNDNRMEYVRVGHYMALECCSSNYDNITWYRWNQSAGMWLDYLPCTTDVQCSEYKPDIIENGQVLEIKDADISDATSYKCIAKSINGFVQRNFQLTVVACDELARGPFAIYPTPTDLYIKSFGEDVTFPCLGYFGCNDADFSLVEWFIWDENSENWIDASSIGDNRYNVTFFTRSGGSISGANLSISRVQQIDLRRKFRCVLADAQVVERQTNIDVQIQMINSSDPAEKELLVAVFALSTMLVFLILLLCVTIVVRYCHRRKENARKGNVQYSLSLVYHPTTVPMVPGGKSEEKESADVFNNNIATNKTGMGEQLHPLLSYEPKSISPV</sequence>
<evidence type="ECO:0000256" key="8">
    <source>
        <dbReference type="ARBA" id="ARBA00038761"/>
    </source>
</evidence>
<dbReference type="InterPro" id="IPR036179">
    <property type="entry name" value="Ig-like_dom_sf"/>
</dbReference>
<protein>
    <recommendedName>
        <fullName evidence="9">Soluble interferon alpha/beta receptor OPG204</fullName>
    </recommendedName>
</protein>
<dbReference type="PANTHER" id="PTHR11890">
    <property type="entry name" value="INTERLEUKIN-1 RECEPTOR FAMILY MEMBER"/>
    <property type="match status" value="1"/>
</dbReference>
<keyword evidence="1" id="KW-0244">Early protein</keyword>
<evidence type="ECO:0000256" key="4">
    <source>
        <dbReference type="ARBA" id="ARBA00023157"/>
    </source>
</evidence>
<comment type="subunit">
    <text evidence="8">Interacts with host IFNA1.</text>
</comment>
<dbReference type="SUPFAM" id="SSF48726">
    <property type="entry name" value="Immunoglobulin"/>
    <property type="match status" value="1"/>
</dbReference>
<dbReference type="GO" id="GO:0039502">
    <property type="term" value="P:symbiont-mediated suppression of host type I interferon-mediated signaling pathway"/>
    <property type="evidence" value="ECO:0007669"/>
    <property type="project" value="UniProtKB-KW"/>
</dbReference>
<evidence type="ECO:0000256" key="11">
    <source>
        <dbReference type="SAM" id="Phobius"/>
    </source>
</evidence>
<feature type="chain" id="PRO_5044761243" description="Soluble interferon alpha/beta receptor OPG204" evidence="12">
    <location>
        <begin position="22"/>
        <end position="367"/>
    </location>
</feature>
<evidence type="ECO:0000313" key="15">
    <source>
        <dbReference type="Proteomes" id="UP001634394"/>
    </source>
</evidence>
<comment type="function">
    <text evidence="10">Counteracts the antiviral effects of host IFN-alpha/beta and key IFN-inducible proteins involved in viral RNA degradation suxh as host OAS1. Acts as a soluble IFN-alpha receptor and thus inhibits the interaction between host IFN-alpha and its receptor.</text>
</comment>
<dbReference type="PROSITE" id="PS50835">
    <property type="entry name" value="IG_LIKE"/>
    <property type="match status" value="1"/>
</dbReference>